<proteinExistence type="predicted"/>
<dbReference type="Proteomes" id="UP000694428">
    <property type="component" value="Unplaced"/>
</dbReference>
<dbReference type="Ensembl" id="ENSPSTT00000025427.1">
    <property type="protein sequence ID" value="ENSPSTP00000024164.1"/>
    <property type="gene ID" value="ENSPSTG00000017832.1"/>
</dbReference>
<evidence type="ECO:0000313" key="2">
    <source>
        <dbReference type="Proteomes" id="UP000694428"/>
    </source>
</evidence>
<name>A0A8C9G269_PAVCR</name>
<dbReference type="AlphaFoldDB" id="A0A8C9G269"/>
<sequence>MSGTGVHGALQLLRSLPKVSLANLRPSPGSKKPVSELMFSSQCLFSGLLVSQSSCWV</sequence>
<evidence type="ECO:0000313" key="1">
    <source>
        <dbReference type="Ensembl" id="ENSPSTP00000024164.1"/>
    </source>
</evidence>
<accession>A0A8C9G269</accession>
<protein>
    <submittedName>
        <fullName evidence="1">Uncharacterized protein</fullName>
    </submittedName>
</protein>
<keyword evidence="2" id="KW-1185">Reference proteome</keyword>
<organism evidence="1 2">
    <name type="scientific">Pavo cristatus</name>
    <name type="common">Indian peafowl</name>
    <name type="synonym">Blue peafowl</name>
    <dbReference type="NCBI Taxonomy" id="9049"/>
    <lineage>
        <taxon>Eukaryota</taxon>
        <taxon>Metazoa</taxon>
        <taxon>Chordata</taxon>
        <taxon>Craniata</taxon>
        <taxon>Vertebrata</taxon>
        <taxon>Euteleostomi</taxon>
        <taxon>Archelosauria</taxon>
        <taxon>Archosauria</taxon>
        <taxon>Dinosauria</taxon>
        <taxon>Saurischia</taxon>
        <taxon>Theropoda</taxon>
        <taxon>Coelurosauria</taxon>
        <taxon>Aves</taxon>
        <taxon>Neognathae</taxon>
        <taxon>Galloanserae</taxon>
        <taxon>Galliformes</taxon>
        <taxon>Phasianidae</taxon>
        <taxon>Phasianinae</taxon>
        <taxon>Pavo</taxon>
    </lineage>
</organism>
<reference evidence="1" key="1">
    <citation type="submission" date="2025-08" db="UniProtKB">
        <authorList>
            <consortium name="Ensembl"/>
        </authorList>
    </citation>
    <scope>IDENTIFICATION</scope>
</reference>
<reference evidence="1" key="2">
    <citation type="submission" date="2025-09" db="UniProtKB">
        <authorList>
            <consortium name="Ensembl"/>
        </authorList>
    </citation>
    <scope>IDENTIFICATION</scope>
</reference>